<reference evidence="1" key="1">
    <citation type="submission" date="2018-07" db="EMBL/GenBank/DDBJ databases">
        <authorList>
            <consortium name="Genoscope - CEA"/>
            <person name="William W."/>
        </authorList>
    </citation>
    <scope>NUCLEOTIDE SEQUENCE</scope>
    <source>
        <strain evidence="1">IK1</strain>
    </source>
</reference>
<protein>
    <submittedName>
        <fullName evidence="1">Uncharacterized protein</fullName>
    </submittedName>
</protein>
<name>A0A652ZU63_9SPIR</name>
<dbReference type="EMBL" id="UPXP01000011">
    <property type="protein sequence ID" value="VBB39314.1"/>
    <property type="molecule type" value="Genomic_DNA"/>
</dbReference>
<organism evidence="1">
    <name type="scientific">uncultured Spirochaetota bacterium</name>
    <dbReference type="NCBI Taxonomy" id="460511"/>
    <lineage>
        <taxon>Bacteria</taxon>
        <taxon>Pseudomonadati</taxon>
        <taxon>Spirochaetota</taxon>
        <taxon>environmental samples</taxon>
    </lineage>
</organism>
<proteinExistence type="predicted"/>
<dbReference type="AlphaFoldDB" id="A0A652ZU63"/>
<accession>A0A652ZU63</accession>
<gene>
    <name evidence="1" type="ORF">TRIP_E190232</name>
</gene>
<sequence length="46" mass="5109">MTSGLYNFSDLSEFWDEYVGDPLALWAPKKLVDMAVANSPLFQPGS</sequence>
<evidence type="ECO:0000313" key="1">
    <source>
        <dbReference type="EMBL" id="VBB39314.1"/>
    </source>
</evidence>
<dbReference type="InterPro" id="IPR012338">
    <property type="entry name" value="Beta-lactam/transpept-like"/>
</dbReference>
<dbReference type="Gene3D" id="3.40.710.10">
    <property type="entry name" value="DD-peptidase/beta-lactamase superfamily"/>
    <property type="match status" value="1"/>
</dbReference>